<feature type="transmembrane region" description="Helical" evidence="8">
    <location>
        <begin position="301"/>
        <end position="323"/>
    </location>
</feature>
<proteinExistence type="predicted"/>
<evidence type="ECO:0000256" key="6">
    <source>
        <dbReference type="ARBA" id="ARBA00023136"/>
    </source>
</evidence>
<keyword evidence="10" id="KW-1185">Reference proteome</keyword>
<evidence type="ECO:0000256" key="7">
    <source>
        <dbReference type="SAM" id="MobiDB-lite"/>
    </source>
</evidence>
<feature type="transmembrane region" description="Helical" evidence="8">
    <location>
        <begin position="252"/>
        <end position="273"/>
    </location>
</feature>
<keyword evidence="6 8" id="KW-0472">Membrane</keyword>
<gene>
    <name evidence="9" type="ORF">ACFQMG_24445</name>
</gene>
<dbReference type="PIRSF" id="PIRSF006060">
    <property type="entry name" value="AA_transporter"/>
    <property type="match status" value="1"/>
</dbReference>
<feature type="transmembrane region" description="Helical" evidence="8">
    <location>
        <begin position="353"/>
        <end position="374"/>
    </location>
</feature>
<feature type="transmembrane region" description="Helical" evidence="8">
    <location>
        <begin position="215"/>
        <end position="232"/>
    </location>
</feature>
<keyword evidence="2" id="KW-0813">Transport</keyword>
<dbReference type="Gene3D" id="1.20.1740.10">
    <property type="entry name" value="Amino acid/polyamine transporter I"/>
    <property type="match status" value="1"/>
</dbReference>
<accession>A0ABW2FZN5</accession>
<feature type="transmembrane region" description="Helical" evidence="8">
    <location>
        <begin position="146"/>
        <end position="167"/>
    </location>
</feature>
<feature type="transmembrane region" description="Helical" evidence="8">
    <location>
        <begin position="174"/>
        <end position="195"/>
    </location>
</feature>
<dbReference type="PANTHER" id="PTHR45826">
    <property type="entry name" value="POLYAMINE TRANSPORTER PUT1"/>
    <property type="match status" value="1"/>
</dbReference>
<protein>
    <submittedName>
        <fullName evidence="9">APC family permease</fullName>
    </submittedName>
</protein>
<comment type="subcellular location">
    <subcellularLocation>
        <location evidence="1">Cell membrane</location>
        <topology evidence="1">Multi-pass membrane protein</topology>
    </subcellularLocation>
</comment>
<keyword evidence="3" id="KW-1003">Cell membrane</keyword>
<feature type="transmembrane region" description="Helical" evidence="8">
    <location>
        <begin position="411"/>
        <end position="432"/>
    </location>
</feature>
<feature type="transmembrane region" description="Helical" evidence="8">
    <location>
        <begin position="100"/>
        <end position="126"/>
    </location>
</feature>
<reference evidence="10" key="1">
    <citation type="journal article" date="2019" name="Int. J. Syst. Evol. Microbiol.">
        <title>The Global Catalogue of Microorganisms (GCM) 10K type strain sequencing project: providing services to taxonomists for standard genome sequencing and annotation.</title>
        <authorList>
            <consortium name="The Broad Institute Genomics Platform"/>
            <consortium name="The Broad Institute Genome Sequencing Center for Infectious Disease"/>
            <person name="Wu L."/>
            <person name="Ma J."/>
        </authorList>
    </citation>
    <scope>NUCLEOTIDE SEQUENCE [LARGE SCALE GENOMIC DNA]</scope>
    <source>
        <strain evidence="10">CGMCC 1.12859</strain>
    </source>
</reference>
<feature type="transmembrane region" description="Helical" evidence="8">
    <location>
        <begin position="438"/>
        <end position="458"/>
    </location>
</feature>
<dbReference type="InterPro" id="IPR002293">
    <property type="entry name" value="AA/rel_permease1"/>
</dbReference>
<name>A0ABW2FZN5_9ACTN</name>
<dbReference type="Pfam" id="PF13520">
    <property type="entry name" value="AA_permease_2"/>
    <property type="match status" value="1"/>
</dbReference>
<evidence type="ECO:0000256" key="1">
    <source>
        <dbReference type="ARBA" id="ARBA00004651"/>
    </source>
</evidence>
<comment type="caution">
    <text evidence="9">The sequence shown here is derived from an EMBL/GenBank/DDBJ whole genome shotgun (WGS) entry which is preliminary data.</text>
</comment>
<keyword evidence="5 8" id="KW-1133">Transmembrane helix</keyword>
<evidence type="ECO:0000256" key="4">
    <source>
        <dbReference type="ARBA" id="ARBA00022692"/>
    </source>
</evidence>
<evidence type="ECO:0000313" key="9">
    <source>
        <dbReference type="EMBL" id="MFC7182704.1"/>
    </source>
</evidence>
<feature type="transmembrane region" description="Helical" evidence="8">
    <location>
        <begin position="380"/>
        <end position="399"/>
    </location>
</feature>
<dbReference type="InterPro" id="IPR044566">
    <property type="entry name" value="RMV1-like"/>
</dbReference>
<evidence type="ECO:0000256" key="8">
    <source>
        <dbReference type="SAM" id="Phobius"/>
    </source>
</evidence>
<feature type="transmembrane region" description="Helical" evidence="8">
    <location>
        <begin position="21"/>
        <end position="39"/>
    </location>
</feature>
<dbReference type="PANTHER" id="PTHR45826:SF2">
    <property type="entry name" value="AMINO ACID TRANSPORTER"/>
    <property type="match status" value="1"/>
</dbReference>
<feature type="transmembrane region" description="Helical" evidence="8">
    <location>
        <begin position="51"/>
        <end position="79"/>
    </location>
</feature>
<sequence>MTAVPVDPVPTRLPAPRRVRLMPLVALIFFSVSGGAYGIEELFSTSGPGMAILLIVVTPLIYSVPHALVVAELGTAIPVEGGYYHWVKRGLGKFWGFQQGLLQWICSFVDMAVYPVLFTSYLQSLVGAVAPGKHVLFRMGHLQFDLNWFICLAVIVVFTLLNLLGAGWVGESSVVFAVVCLLPMLILSGIGIAHLVGDGINPVASMTAEAGQSTWNAFGAGLFIVMWNYCGWDSVSNVAGEMENPRRHLPKALAISVVLIMVAYLLPTIASLATGADGDAGWRNWEAGSFSAVAEQLAGPWLQITVTVGGMFAAVAMFSALLASNSRLPLVLAQDGYFPAWVAKESPRYRVPIASVVGSSVIYAVFCLSSFTNLVIFDVFLTNIGILLEVAALIALRFKEPELDRPYRIPGGWWSIGGIVVSLLAVCAWAAWQQYVESGTQAVTYGIVVVAVSFLLYVPLARRARGRQPGYGAVPAQAPGGTAADLSESSSYPS</sequence>
<evidence type="ECO:0000313" key="10">
    <source>
        <dbReference type="Proteomes" id="UP001596435"/>
    </source>
</evidence>
<dbReference type="EMBL" id="JBHTAJ010000051">
    <property type="protein sequence ID" value="MFC7182704.1"/>
    <property type="molecule type" value="Genomic_DNA"/>
</dbReference>
<organism evidence="9 10">
    <name type="scientific">Kitasatospora paranensis</name>
    <dbReference type="NCBI Taxonomy" id="258053"/>
    <lineage>
        <taxon>Bacteria</taxon>
        <taxon>Bacillati</taxon>
        <taxon>Actinomycetota</taxon>
        <taxon>Actinomycetes</taxon>
        <taxon>Kitasatosporales</taxon>
        <taxon>Streptomycetaceae</taxon>
        <taxon>Kitasatospora</taxon>
    </lineage>
</organism>
<feature type="region of interest" description="Disordered" evidence="7">
    <location>
        <begin position="472"/>
        <end position="494"/>
    </location>
</feature>
<dbReference type="Proteomes" id="UP001596435">
    <property type="component" value="Unassembled WGS sequence"/>
</dbReference>
<evidence type="ECO:0000256" key="3">
    <source>
        <dbReference type="ARBA" id="ARBA00022475"/>
    </source>
</evidence>
<evidence type="ECO:0000256" key="2">
    <source>
        <dbReference type="ARBA" id="ARBA00022448"/>
    </source>
</evidence>
<evidence type="ECO:0000256" key="5">
    <source>
        <dbReference type="ARBA" id="ARBA00022989"/>
    </source>
</evidence>
<dbReference type="RefSeq" id="WP_380232014.1">
    <property type="nucleotide sequence ID" value="NZ_JBHSVH010000002.1"/>
</dbReference>
<keyword evidence="4 8" id="KW-0812">Transmembrane</keyword>